<proteinExistence type="predicted"/>
<organism evidence="1 2">
    <name type="scientific">Rhipicephalus microplus</name>
    <name type="common">Cattle tick</name>
    <name type="synonym">Boophilus microplus</name>
    <dbReference type="NCBI Taxonomy" id="6941"/>
    <lineage>
        <taxon>Eukaryota</taxon>
        <taxon>Metazoa</taxon>
        <taxon>Ecdysozoa</taxon>
        <taxon>Arthropoda</taxon>
        <taxon>Chelicerata</taxon>
        <taxon>Arachnida</taxon>
        <taxon>Acari</taxon>
        <taxon>Parasitiformes</taxon>
        <taxon>Ixodida</taxon>
        <taxon>Ixodoidea</taxon>
        <taxon>Ixodidae</taxon>
        <taxon>Rhipicephalinae</taxon>
        <taxon>Rhipicephalus</taxon>
        <taxon>Boophilus</taxon>
    </lineage>
</organism>
<dbReference type="Proteomes" id="UP000821866">
    <property type="component" value="Unassembled WGS sequence"/>
</dbReference>
<evidence type="ECO:0000313" key="2">
    <source>
        <dbReference type="Proteomes" id="UP000821866"/>
    </source>
</evidence>
<dbReference type="VEuPathDB" id="VectorBase:LOC119179029"/>
<sequence>MDVEVAFDMLVTDGLAGCALGGAAKVCAPRYFATGPLESSVRGEETIAVMLPTVSICVRRVARAIVNTGTCNKWVHFPRTAEEKAAIKEELIRFGPYPPWFGCIDGSFVASRSEQKAPFWRREGCFALNVMSICVADMPILTVDELRPVLDDESHICVGS</sequence>
<name>A0A9J6CZT3_RHIMP</name>
<protein>
    <recommendedName>
        <fullName evidence="3">DDE Tnp4 domain-containing protein</fullName>
    </recommendedName>
</protein>
<reference evidence="1" key="1">
    <citation type="journal article" date="2020" name="Cell">
        <title>Large-Scale Comparative Analyses of Tick Genomes Elucidate Their Genetic Diversity and Vector Capacities.</title>
        <authorList>
            <consortium name="Tick Genome and Microbiome Consortium (TIGMIC)"/>
            <person name="Jia N."/>
            <person name="Wang J."/>
            <person name="Shi W."/>
            <person name="Du L."/>
            <person name="Sun Y."/>
            <person name="Zhan W."/>
            <person name="Jiang J.F."/>
            <person name="Wang Q."/>
            <person name="Zhang B."/>
            <person name="Ji P."/>
            <person name="Bell-Sakyi L."/>
            <person name="Cui X.M."/>
            <person name="Yuan T.T."/>
            <person name="Jiang B.G."/>
            <person name="Yang W.F."/>
            <person name="Lam T.T."/>
            <person name="Chang Q.C."/>
            <person name="Ding S.J."/>
            <person name="Wang X.J."/>
            <person name="Zhu J.G."/>
            <person name="Ruan X.D."/>
            <person name="Zhao L."/>
            <person name="Wei J.T."/>
            <person name="Ye R.Z."/>
            <person name="Que T.C."/>
            <person name="Du C.H."/>
            <person name="Zhou Y.H."/>
            <person name="Cheng J.X."/>
            <person name="Dai P.F."/>
            <person name="Guo W.B."/>
            <person name="Han X.H."/>
            <person name="Huang E.J."/>
            <person name="Li L.F."/>
            <person name="Wei W."/>
            <person name="Gao Y.C."/>
            <person name="Liu J.Z."/>
            <person name="Shao H.Z."/>
            <person name="Wang X."/>
            <person name="Wang C.C."/>
            <person name="Yang T.C."/>
            <person name="Huo Q.B."/>
            <person name="Li W."/>
            <person name="Chen H.Y."/>
            <person name="Chen S.E."/>
            <person name="Zhou L.G."/>
            <person name="Ni X.B."/>
            <person name="Tian J.H."/>
            <person name="Sheng Y."/>
            <person name="Liu T."/>
            <person name="Pan Y.S."/>
            <person name="Xia L.Y."/>
            <person name="Li J."/>
            <person name="Zhao F."/>
            <person name="Cao W.C."/>
        </authorList>
    </citation>
    <scope>NUCLEOTIDE SEQUENCE</scope>
    <source>
        <strain evidence="1">Rmic-2018</strain>
    </source>
</reference>
<reference evidence="1" key="2">
    <citation type="submission" date="2021-09" db="EMBL/GenBank/DDBJ databases">
        <authorList>
            <person name="Jia N."/>
            <person name="Wang J."/>
            <person name="Shi W."/>
            <person name="Du L."/>
            <person name="Sun Y."/>
            <person name="Zhan W."/>
            <person name="Jiang J."/>
            <person name="Wang Q."/>
            <person name="Zhang B."/>
            <person name="Ji P."/>
            <person name="Sakyi L.B."/>
            <person name="Cui X."/>
            <person name="Yuan T."/>
            <person name="Jiang B."/>
            <person name="Yang W."/>
            <person name="Lam T.T.-Y."/>
            <person name="Chang Q."/>
            <person name="Ding S."/>
            <person name="Wang X."/>
            <person name="Zhu J."/>
            <person name="Ruan X."/>
            <person name="Zhao L."/>
            <person name="Wei J."/>
            <person name="Que T."/>
            <person name="Du C."/>
            <person name="Cheng J."/>
            <person name="Dai P."/>
            <person name="Han X."/>
            <person name="Huang E."/>
            <person name="Gao Y."/>
            <person name="Liu J."/>
            <person name="Shao H."/>
            <person name="Ye R."/>
            <person name="Li L."/>
            <person name="Wei W."/>
            <person name="Wang X."/>
            <person name="Wang C."/>
            <person name="Huo Q."/>
            <person name="Li W."/>
            <person name="Guo W."/>
            <person name="Chen H."/>
            <person name="Chen S."/>
            <person name="Zhou L."/>
            <person name="Zhou L."/>
            <person name="Ni X."/>
            <person name="Tian J."/>
            <person name="Zhou Y."/>
            <person name="Sheng Y."/>
            <person name="Liu T."/>
            <person name="Pan Y."/>
            <person name="Xia L."/>
            <person name="Li J."/>
            <person name="Zhao F."/>
            <person name="Cao W."/>
        </authorList>
    </citation>
    <scope>NUCLEOTIDE SEQUENCE</scope>
    <source>
        <strain evidence="1">Rmic-2018</strain>
        <tissue evidence="1">Larvae</tissue>
    </source>
</reference>
<accession>A0A9J6CZT3</accession>
<gene>
    <name evidence="1" type="ORF">HPB51_027649</name>
</gene>
<evidence type="ECO:0000313" key="1">
    <source>
        <dbReference type="EMBL" id="KAH7964112.1"/>
    </source>
</evidence>
<keyword evidence="2" id="KW-1185">Reference proteome</keyword>
<evidence type="ECO:0008006" key="3">
    <source>
        <dbReference type="Google" id="ProtNLM"/>
    </source>
</evidence>
<dbReference type="AlphaFoldDB" id="A0A9J6CZT3"/>
<dbReference type="EMBL" id="JABSTU010004240">
    <property type="protein sequence ID" value="KAH7964112.1"/>
    <property type="molecule type" value="Genomic_DNA"/>
</dbReference>
<comment type="caution">
    <text evidence="1">The sequence shown here is derived from an EMBL/GenBank/DDBJ whole genome shotgun (WGS) entry which is preliminary data.</text>
</comment>